<dbReference type="InterPro" id="IPR036388">
    <property type="entry name" value="WH-like_DNA-bd_sf"/>
</dbReference>
<reference evidence="5 6" key="2">
    <citation type="submission" date="2015-01" db="EMBL/GenBank/DDBJ databases">
        <authorList>
            <consortium name="NBRP consortium"/>
            <person name="Sawabe T."/>
            <person name="Meirelles P."/>
            <person name="Feng G."/>
            <person name="Sayaka M."/>
            <person name="Hattori M."/>
            <person name="Ohkuma M."/>
        </authorList>
    </citation>
    <scope>NUCLEOTIDE SEQUENCE [LARGE SCALE GENOMIC DNA]</scope>
    <source>
        <strain evidence="6">JCM 19231</strain>
    </source>
</reference>
<dbReference type="NCBIfam" id="TIGR00732">
    <property type="entry name" value="dprA"/>
    <property type="match status" value="1"/>
</dbReference>
<dbReference type="InterPro" id="IPR003488">
    <property type="entry name" value="DprA"/>
</dbReference>
<name>A0A0B8NRR3_9VIBR</name>
<evidence type="ECO:0000259" key="2">
    <source>
        <dbReference type="Pfam" id="PF02481"/>
    </source>
</evidence>
<evidence type="ECO:0000259" key="4">
    <source>
        <dbReference type="Pfam" id="PF25317"/>
    </source>
</evidence>
<evidence type="ECO:0000313" key="5">
    <source>
        <dbReference type="EMBL" id="GAM54952.1"/>
    </source>
</evidence>
<comment type="similarity">
    <text evidence="1">Belongs to the DprA/Smf family.</text>
</comment>
<comment type="caution">
    <text evidence="5">The sequence shown here is derived from an EMBL/GenBank/DDBJ whole genome shotgun (WGS) entry which is preliminary data.</text>
</comment>
<dbReference type="EMBL" id="BBRZ01000008">
    <property type="protein sequence ID" value="GAM54952.1"/>
    <property type="molecule type" value="Genomic_DNA"/>
</dbReference>
<feature type="domain" description="Smf/DprA SLOG" evidence="2">
    <location>
        <begin position="78"/>
        <end position="286"/>
    </location>
</feature>
<reference evidence="5 6" key="1">
    <citation type="submission" date="2015-01" db="EMBL/GenBank/DDBJ databases">
        <title>Vibrio sp. C1 JCM 19231 whole genome shotgun sequence.</title>
        <authorList>
            <person name="Sawabe T."/>
            <person name="Meirelles P."/>
            <person name="Feng G."/>
            <person name="Sayaka M."/>
            <person name="Hattori M."/>
            <person name="Ohkuma M."/>
        </authorList>
    </citation>
    <scope>NUCLEOTIDE SEQUENCE [LARGE SCALE GENOMIC DNA]</scope>
    <source>
        <strain evidence="6">JCM 19231</strain>
    </source>
</reference>
<dbReference type="SUPFAM" id="SSF102405">
    <property type="entry name" value="MCP/YpsA-like"/>
    <property type="match status" value="1"/>
</dbReference>
<gene>
    <name evidence="5" type="ORF">JCM19231_5872</name>
</gene>
<dbReference type="Pfam" id="PF25317">
    <property type="entry name" value="SAM_SMF"/>
    <property type="match status" value="1"/>
</dbReference>
<organism evidence="5 6">
    <name type="scientific">Vibrio ishigakensis</name>
    <dbReference type="NCBI Taxonomy" id="1481914"/>
    <lineage>
        <taxon>Bacteria</taxon>
        <taxon>Pseudomonadati</taxon>
        <taxon>Pseudomonadota</taxon>
        <taxon>Gammaproteobacteria</taxon>
        <taxon>Vibrionales</taxon>
        <taxon>Vibrionaceae</taxon>
        <taxon>Vibrio</taxon>
    </lineage>
</organism>
<dbReference type="Pfam" id="PF02481">
    <property type="entry name" value="DNA_processg_A"/>
    <property type="match status" value="1"/>
</dbReference>
<dbReference type="RefSeq" id="WP_261834333.1">
    <property type="nucleotide sequence ID" value="NZ_AP024881.1"/>
</dbReference>
<dbReference type="InterPro" id="IPR057338">
    <property type="entry name" value="DprA_SAM"/>
</dbReference>
<feature type="domain" description="DprA winged helix" evidence="3">
    <location>
        <begin position="310"/>
        <end position="364"/>
    </location>
</feature>
<dbReference type="Proteomes" id="UP000031671">
    <property type="component" value="Unassembled WGS sequence"/>
</dbReference>
<feature type="domain" description="Smf/DprA SAM" evidence="4">
    <location>
        <begin position="9"/>
        <end position="68"/>
    </location>
</feature>
<dbReference type="InterPro" id="IPR041614">
    <property type="entry name" value="DprA_WH"/>
</dbReference>
<dbReference type="Gene3D" id="3.40.50.450">
    <property type="match status" value="1"/>
</dbReference>
<dbReference type="Gene3D" id="1.10.10.10">
    <property type="entry name" value="Winged helix-like DNA-binding domain superfamily/Winged helix DNA-binding domain"/>
    <property type="match status" value="1"/>
</dbReference>
<dbReference type="GO" id="GO:0009294">
    <property type="term" value="P:DNA-mediated transformation"/>
    <property type="evidence" value="ECO:0007669"/>
    <property type="project" value="InterPro"/>
</dbReference>
<sequence length="371" mass="40692">MNEEQKIPWLTLHTTPGLSGVKTQRIIEQTSPKELLTCSYKELINIGFKPFQAKHIRDKGGREVETCLSWAQGVQRHLFTLEDDNYPSQLSHIATPPIALFVEGDKKALNLPQIAMVGSRSATREGLDIASEFSRRFVELGLVVTSGLATGIDGRSHQGCLDADGTTIAVLGNGFDHCYPKAHRGLMQRVRERGALVSEFPPYVPPKAQNFPRRNRIISGLSLGVVVVEAGLRSGTLITARFSLEQGREVFAVPGSIHNPATKGCNHLIREGAILVTSADEVVDEISDEKLRSKLEERTVSEEKQPLKIEASLEASERAVYELLGAQPESVDFLSERTHLSVNKVMMHLLELELKGLVASAGGGFIRLRGS</sequence>
<dbReference type="PANTHER" id="PTHR43022">
    <property type="entry name" value="PROTEIN SMF"/>
    <property type="match status" value="1"/>
</dbReference>
<dbReference type="AlphaFoldDB" id="A0A0B8NRR3"/>
<proteinExistence type="inferred from homology"/>
<protein>
    <submittedName>
        <fullName evidence="5">Rossmann fold nucleotide-binding protein smf</fullName>
    </submittedName>
</protein>
<evidence type="ECO:0000256" key="1">
    <source>
        <dbReference type="ARBA" id="ARBA00006525"/>
    </source>
</evidence>
<accession>A0A0B8NRR3</accession>
<keyword evidence="6" id="KW-1185">Reference proteome</keyword>
<dbReference type="InterPro" id="IPR057666">
    <property type="entry name" value="DrpA_SLOG"/>
</dbReference>
<dbReference type="PANTHER" id="PTHR43022:SF1">
    <property type="entry name" value="PROTEIN SMF"/>
    <property type="match status" value="1"/>
</dbReference>
<evidence type="ECO:0000259" key="3">
    <source>
        <dbReference type="Pfam" id="PF17782"/>
    </source>
</evidence>
<dbReference type="Pfam" id="PF17782">
    <property type="entry name" value="WHD_DprA"/>
    <property type="match status" value="1"/>
</dbReference>
<evidence type="ECO:0000313" key="6">
    <source>
        <dbReference type="Proteomes" id="UP000031671"/>
    </source>
</evidence>